<keyword evidence="2" id="KW-1185">Reference proteome</keyword>
<gene>
    <name evidence="1" type="ORF">RRG08_003086</name>
</gene>
<dbReference type="AlphaFoldDB" id="A0AAE1B7K9"/>
<organism evidence="1 2">
    <name type="scientific">Elysia crispata</name>
    <name type="common">lettuce slug</name>
    <dbReference type="NCBI Taxonomy" id="231223"/>
    <lineage>
        <taxon>Eukaryota</taxon>
        <taxon>Metazoa</taxon>
        <taxon>Spiralia</taxon>
        <taxon>Lophotrochozoa</taxon>
        <taxon>Mollusca</taxon>
        <taxon>Gastropoda</taxon>
        <taxon>Heterobranchia</taxon>
        <taxon>Euthyneura</taxon>
        <taxon>Panpulmonata</taxon>
        <taxon>Sacoglossa</taxon>
        <taxon>Placobranchoidea</taxon>
        <taxon>Plakobranchidae</taxon>
        <taxon>Elysia</taxon>
    </lineage>
</organism>
<comment type="caution">
    <text evidence="1">The sequence shown here is derived from an EMBL/GenBank/DDBJ whole genome shotgun (WGS) entry which is preliminary data.</text>
</comment>
<sequence>MLYGTSIECPWSLKKASEKRRAGRNVFWIFIGSAGSVGIRKALIVDSKVWTDWPLEINDTPSQTLPKVFLSHGYHIALEGDLSLTLSAQTLPYHDGHLLTGHADLGPPAPQVEELCCSSPLPVPSGHHGVARSFGVFISRRFTPLEVGKPKRWLSRKESHRQSQMSSILCASITRLAGGASIIRVHPPQWLTCGLQWGKDCCTISSLPGFTKRVRNHKSDEHQNHVCCLGPHGHQASRGGPEPQRATSTRTMSVVLALMTTRLHEVDQNPRGRRAPEPCFTRWTRTPEGDEHQNHVCCLGPHDHQASRGGPEPQRATSTRTMSVVLALMTTRLHEVDQNPRRQRAPEPCRLSWPSWPPGFTSGTLKTTLTETSWINVGVSEEGNFQMVHIPESEKDQGQKETRD</sequence>
<protein>
    <submittedName>
        <fullName evidence="1">Uncharacterized protein</fullName>
    </submittedName>
</protein>
<dbReference type="Proteomes" id="UP001283361">
    <property type="component" value="Unassembled WGS sequence"/>
</dbReference>
<evidence type="ECO:0000313" key="2">
    <source>
        <dbReference type="Proteomes" id="UP001283361"/>
    </source>
</evidence>
<name>A0AAE1B7K9_9GAST</name>
<evidence type="ECO:0000313" key="1">
    <source>
        <dbReference type="EMBL" id="KAK3800680.1"/>
    </source>
</evidence>
<dbReference type="EMBL" id="JAWDGP010000422">
    <property type="protein sequence ID" value="KAK3800680.1"/>
    <property type="molecule type" value="Genomic_DNA"/>
</dbReference>
<accession>A0AAE1B7K9</accession>
<proteinExistence type="predicted"/>
<reference evidence="1" key="1">
    <citation type="journal article" date="2023" name="G3 (Bethesda)">
        <title>A reference genome for the long-term kleptoplast-retaining sea slug Elysia crispata morphotype clarki.</title>
        <authorList>
            <person name="Eastman K.E."/>
            <person name="Pendleton A.L."/>
            <person name="Shaikh M.A."/>
            <person name="Suttiyut T."/>
            <person name="Ogas R."/>
            <person name="Tomko P."/>
            <person name="Gavelis G."/>
            <person name="Widhalm J.R."/>
            <person name="Wisecaver J.H."/>
        </authorList>
    </citation>
    <scope>NUCLEOTIDE SEQUENCE</scope>
    <source>
        <strain evidence="1">ECLA1</strain>
    </source>
</reference>